<feature type="compositionally biased region" description="Low complexity" evidence="1">
    <location>
        <begin position="1265"/>
        <end position="1274"/>
    </location>
</feature>
<feature type="compositionally biased region" description="Acidic residues" evidence="1">
    <location>
        <begin position="628"/>
        <end position="638"/>
    </location>
</feature>
<evidence type="ECO:0000313" key="2">
    <source>
        <dbReference type="EMBL" id="KAK7045374.1"/>
    </source>
</evidence>
<organism evidence="2 3">
    <name type="scientific">Paramarasmius palmivorus</name>
    <dbReference type="NCBI Taxonomy" id="297713"/>
    <lineage>
        <taxon>Eukaryota</taxon>
        <taxon>Fungi</taxon>
        <taxon>Dikarya</taxon>
        <taxon>Basidiomycota</taxon>
        <taxon>Agaricomycotina</taxon>
        <taxon>Agaricomycetes</taxon>
        <taxon>Agaricomycetidae</taxon>
        <taxon>Agaricales</taxon>
        <taxon>Marasmiineae</taxon>
        <taxon>Marasmiaceae</taxon>
        <taxon>Paramarasmius</taxon>
    </lineage>
</organism>
<feature type="region of interest" description="Disordered" evidence="1">
    <location>
        <begin position="1238"/>
        <end position="1296"/>
    </location>
</feature>
<feature type="region of interest" description="Disordered" evidence="1">
    <location>
        <begin position="1329"/>
        <end position="1348"/>
    </location>
</feature>
<feature type="compositionally biased region" description="Acidic residues" evidence="1">
    <location>
        <begin position="166"/>
        <end position="182"/>
    </location>
</feature>
<feature type="region of interest" description="Disordered" evidence="1">
    <location>
        <begin position="609"/>
        <end position="650"/>
    </location>
</feature>
<dbReference type="EMBL" id="JAYKXP010000025">
    <property type="protein sequence ID" value="KAK7045374.1"/>
    <property type="molecule type" value="Genomic_DNA"/>
</dbReference>
<protein>
    <recommendedName>
        <fullName evidence="4">Transposase</fullName>
    </recommendedName>
</protein>
<reference evidence="2 3" key="1">
    <citation type="submission" date="2024-01" db="EMBL/GenBank/DDBJ databases">
        <title>A draft genome for a cacao thread blight-causing isolate of Paramarasmius palmivorus.</title>
        <authorList>
            <person name="Baruah I.K."/>
            <person name="Bukari Y."/>
            <person name="Amoako-Attah I."/>
            <person name="Meinhardt L.W."/>
            <person name="Bailey B.A."/>
            <person name="Cohen S.P."/>
        </authorList>
    </citation>
    <scope>NUCLEOTIDE SEQUENCE [LARGE SCALE GENOMIC DNA]</scope>
    <source>
        <strain evidence="2 3">GH-12</strain>
    </source>
</reference>
<evidence type="ECO:0000256" key="1">
    <source>
        <dbReference type="SAM" id="MobiDB-lite"/>
    </source>
</evidence>
<feature type="region of interest" description="Disordered" evidence="1">
    <location>
        <begin position="159"/>
        <end position="233"/>
    </location>
</feature>
<proteinExistence type="predicted"/>
<evidence type="ECO:0008006" key="4">
    <source>
        <dbReference type="Google" id="ProtNLM"/>
    </source>
</evidence>
<sequence>MTTEARSSLNHGLDPKIWTVMVVGGTTYGQCILCDETIGKRRLLKHCKPHEKTQEHRNNVTAQQDREHHLRNLLQPPKHDTNAPSSSFSIPERDWAADRGSLALLSSMYRRHASPPPAHNPYSAEEQLFNLDQDASLPHDLPAPVAQGIADLSQTLINMARPPSPESDESSSDSESESDCSDDGGQAGIHDEIEQGVLSDSEDSVADSEPHDEGHSRKRQRMNQDAPTDNEWYPWPDRLSCTLDILMHLPRSVFSQRQLDLFLWLLTVNGVHEVPSVYQMKTLNEKLQRWTGIETLKKISPFGNVYYQNNFAQIFSQEMANPRVRPHLSHLPEDAGTHVSEARHGLRWAEEIPDDLAAPMVRLRGKDFYIFEPSVLWNHAKADYCVPIRWFTRGDEIFARCYTLQAVSGGWIVLPEIIEVHQDQFLMNFVDFCDAHKRDHVPDPRVILGVLNPHNPAVLSPWNHRTLGNPWRERAKGKRVLSLPIWLYCDDTSGNVSKKWNKHNSFLFTLAGLNRSESQKEYNVHFLCTSNIAGPLEMLDGVAEQIEKAQQEGIEAWDCVFGEDVIVIPWVLALLGDNPMQSEFAAHIGLRGKFFCRICKVKGKDSLDTPAFDGPGAPGSRPATPAVGDDDETNDDDGQPSKSGKKKKPLETLDQIRRRFADFIKAAHRAAFPQIGELRNKYESRHKLKQMFDSVVHGAAANTFEKETTATGLKDGFLVHYVDKIFKVAKKLRNDRRDEAIRSTIEHFPDDVTSPVWRIKELDPHRDTPVEVLHVVLLGFVKYMWRDVVSVQLKKKDAQLETLKHRLSSFDVSGLGISPLNGHTLVQYAGSLVGRDFRVIAQVAPFVLHGLIPDEPYQTWLSLSRLIPMIWQPVIEDIDQYCASLKKEIDAFLLQTAKWTGRWFNKPKFHILLHLPDHIRRFGPAILFATEAFESFNAVIRAKSVHSNRQAPSRDIALAFAQGNRIRHLLSEGMFKERDIDGQIRSDRRWIGPGPRKLINSTDNTVRDYLGIPSGAGDDWKKGTCIQSKKPPLPFQQTQTFRHFPQQQHSDAKYQDMKTAILLNGDPCKAGSHVIVRDSKRESGVGGYFVGRVEEIVRRVENISIGEVGKATPDWILVEVADHRTINSNYNMPALAYTQRRLMIDIRDIRGTVNAPHDCISNGCGLTGTQMIYQEREVTSHVLPRIEHALNPSQRILNIAQMRNSRYLSHFRIPPRVFTSLERDAIVQDCAEREYCSLQKHSKTPGPRPISRPATPRQQTPAVPPASTSAVAGPNSQPTTAISPLPNHRFLPPHPVPRSNAMVQDRQIIGLPANAQYTFNRPGFGPTRYYSSTSSGNQGYNANFHHSQ</sequence>
<comment type="caution">
    <text evidence="2">The sequence shown here is derived from an EMBL/GenBank/DDBJ whole genome shotgun (WGS) entry which is preliminary data.</text>
</comment>
<evidence type="ECO:0000313" key="3">
    <source>
        <dbReference type="Proteomes" id="UP001383192"/>
    </source>
</evidence>
<dbReference type="Proteomes" id="UP001383192">
    <property type="component" value="Unassembled WGS sequence"/>
</dbReference>
<dbReference type="PANTHER" id="PTHR31912:SF34">
    <property type="entry name" value="NOTOCHORD-RELATED PROTEIN"/>
    <property type="match status" value="1"/>
</dbReference>
<keyword evidence="3" id="KW-1185">Reference proteome</keyword>
<name>A0AAW0D227_9AGAR</name>
<gene>
    <name evidence="2" type="ORF">VNI00_007623</name>
</gene>
<accession>A0AAW0D227</accession>
<dbReference type="PANTHER" id="PTHR31912">
    <property type="entry name" value="IP13529P"/>
    <property type="match status" value="1"/>
</dbReference>